<evidence type="ECO:0000313" key="7">
    <source>
        <dbReference type="EMBL" id="HIU53545.1"/>
    </source>
</evidence>
<keyword evidence="4 6" id="KW-1133">Transmembrane helix</keyword>
<reference evidence="7" key="2">
    <citation type="journal article" date="2021" name="PeerJ">
        <title>Extensive microbial diversity within the chicken gut microbiome revealed by metagenomics and culture.</title>
        <authorList>
            <person name="Gilroy R."/>
            <person name="Ravi A."/>
            <person name="Getino M."/>
            <person name="Pursley I."/>
            <person name="Horton D.L."/>
            <person name="Alikhan N.F."/>
            <person name="Baker D."/>
            <person name="Gharbi K."/>
            <person name="Hall N."/>
            <person name="Watson M."/>
            <person name="Adriaenssens E.M."/>
            <person name="Foster-Nyarko E."/>
            <person name="Jarju S."/>
            <person name="Secka A."/>
            <person name="Antonio M."/>
            <person name="Oren A."/>
            <person name="Chaudhuri R.R."/>
            <person name="La Ragione R."/>
            <person name="Hildebrand F."/>
            <person name="Pallen M.J."/>
        </authorList>
    </citation>
    <scope>NUCLEOTIDE SEQUENCE</scope>
    <source>
        <strain evidence="7">ChiW3-316</strain>
    </source>
</reference>
<dbReference type="InterPro" id="IPR006214">
    <property type="entry name" value="Bax_inhibitor_1-related"/>
</dbReference>
<name>A0A9D1M4A7_9PROT</name>
<dbReference type="EMBL" id="DVNC01000037">
    <property type="protein sequence ID" value="HIU53545.1"/>
    <property type="molecule type" value="Genomic_DNA"/>
</dbReference>
<feature type="transmembrane region" description="Helical" evidence="6">
    <location>
        <begin position="99"/>
        <end position="117"/>
    </location>
</feature>
<feature type="transmembrane region" description="Helical" evidence="6">
    <location>
        <begin position="27"/>
        <end position="46"/>
    </location>
</feature>
<evidence type="ECO:0000256" key="3">
    <source>
        <dbReference type="ARBA" id="ARBA00022692"/>
    </source>
</evidence>
<comment type="subcellular location">
    <subcellularLocation>
        <location evidence="1">Membrane</location>
        <topology evidence="1">Multi-pass membrane protein</topology>
    </subcellularLocation>
</comment>
<keyword evidence="5 6" id="KW-0472">Membrane</keyword>
<dbReference type="CDD" id="cd10432">
    <property type="entry name" value="BI-1-like_bacterial"/>
    <property type="match status" value="1"/>
</dbReference>
<dbReference type="GO" id="GO:0005886">
    <property type="term" value="C:plasma membrane"/>
    <property type="evidence" value="ECO:0007669"/>
    <property type="project" value="TreeGrafter"/>
</dbReference>
<feature type="transmembrane region" description="Helical" evidence="6">
    <location>
        <begin position="153"/>
        <end position="171"/>
    </location>
</feature>
<feature type="transmembrane region" description="Helical" evidence="6">
    <location>
        <begin position="216"/>
        <end position="238"/>
    </location>
</feature>
<protein>
    <submittedName>
        <fullName evidence="7">Bax inhibitor-1/YccA family protein</fullName>
    </submittedName>
</protein>
<comment type="caution">
    <text evidence="7">The sequence shown here is derived from an EMBL/GenBank/DDBJ whole genome shotgun (WGS) entry which is preliminary data.</text>
</comment>
<sequence>MINSQNVAQTGSQAYVDQGLRQYMLKVYNYMAGGLCITALISYLIANTSAIKLFFTVAPNGAVGMSGLSWLALLAPFIMIFAFGWVLSRGTLAQVQGVYWGYAAVMGAALAPVFIAYTGTSITRIFLITAAMFGGMSLYGYTTRKDLTSMGSFMTMGLWGIIIAMIVNIFLKSPGLYYALSILSVVVFTGLTAYDTQKIRAIYAESDSGDMSSRKAISGALALYMDFINLFLALLRLFGDRR</sequence>
<evidence type="ECO:0000256" key="5">
    <source>
        <dbReference type="ARBA" id="ARBA00023136"/>
    </source>
</evidence>
<comment type="similarity">
    <text evidence="2 6">Belongs to the BI1 family.</text>
</comment>
<proteinExistence type="inferred from homology"/>
<evidence type="ECO:0000256" key="4">
    <source>
        <dbReference type="ARBA" id="ARBA00022989"/>
    </source>
</evidence>
<evidence type="ECO:0000313" key="8">
    <source>
        <dbReference type="Proteomes" id="UP000824107"/>
    </source>
</evidence>
<gene>
    <name evidence="7" type="ORF">IAD20_05640</name>
</gene>
<feature type="transmembrane region" description="Helical" evidence="6">
    <location>
        <begin position="66"/>
        <end position="87"/>
    </location>
</feature>
<organism evidence="7 8">
    <name type="scientific">Candidatus Scatocola faecipullorum</name>
    <dbReference type="NCBI Taxonomy" id="2840917"/>
    <lineage>
        <taxon>Bacteria</taxon>
        <taxon>Pseudomonadati</taxon>
        <taxon>Pseudomonadota</taxon>
        <taxon>Alphaproteobacteria</taxon>
        <taxon>Rhodospirillales</taxon>
        <taxon>Rhodospirillaceae</taxon>
        <taxon>Rhodospirillaceae incertae sedis</taxon>
        <taxon>Candidatus Scatocola</taxon>
    </lineage>
</organism>
<keyword evidence="3 6" id="KW-0812">Transmembrane</keyword>
<accession>A0A9D1M4A7</accession>
<dbReference type="PANTHER" id="PTHR23291:SF50">
    <property type="entry name" value="PROTEIN LIFEGUARD 4"/>
    <property type="match status" value="1"/>
</dbReference>
<dbReference type="PANTHER" id="PTHR23291">
    <property type="entry name" value="BAX INHIBITOR-RELATED"/>
    <property type="match status" value="1"/>
</dbReference>
<dbReference type="Pfam" id="PF01027">
    <property type="entry name" value="Bax1-I"/>
    <property type="match status" value="1"/>
</dbReference>
<dbReference type="Proteomes" id="UP000824107">
    <property type="component" value="Unassembled WGS sequence"/>
</dbReference>
<evidence type="ECO:0000256" key="1">
    <source>
        <dbReference type="ARBA" id="ARBA00004141"/>
    </source>
</evidence>
<evidence type="ECO:0000256" key="2">
    <source>
        <dbReference type="ARBA" id="ARBA00010350"/>
    </source>
</evidence>
<reference evidence="7" key="1">
    <citation type="submission" date="2020-10" db="EMBL/GenBank/DDBJ databases">
        <authorList>
            <person name="Gilroy R."/>
        </authorList>
    </citation>
    <scope>NUCLEOTIDE SEQUENCE</scope>
    <source>
        <strain evidence="7">ChiW3-316</strain>
    </source>
</reference>
<evidence type="ECO:0000256" key="6">
    <source>
        <dbReference type="RuleBase" id="RU004379"/>
    </source>
</evidence>
<feature type="transmembrane region" description="Helical" evidence="6">
    <location>
        <begin position="177"/>
        <end position="195"/>
    </location>
</feature>
<dbReference type="AlphaFoldDB" id="A0A9D1M4A7"/>
<feature type="transmembrane region" description="Helical" evidence="6">
    <location>
        <begin position="123"/>
        <end position="141"/>
    </location>
</feature>